<organism evidence="1 2">
    <name type="scientific">Potamilus streckersoni</name>
    <dbReference type="NCBI Taxonomy" id="2493646"/>
    <lineage>
        <taxon>Eukaryota</taxon>
        <taxon>Metazoa</taxon>
        <taxon>Spiralia</taxon>
        <taxon>Lophotrochozoa</taxon>
        <taxon>Mollusca</taxon>
        <taxon>Bivalvia</taxon>
        <taxon>Autobranchia</taxon>
        <taxon>Heteroconchia</taxon>
        <taxon>Palaeoheterodonta</taxon>
        <taxon>Unionida</taxon>
        <taxon>Unionoidea</taxon>
        <taxon>Unionidae</taxon>
        <taxon>Ambleminae</taxon>
        <taxon>Lampsilini</taxon>
        <taxon>Potamilus</taxon>
    </lineage>
</organism>
<evidence type="ECO:0000313" key="2">
    <source>
        <dbReference type="Proteomes" id="UP001195483"/>
    </source>
</evidence>
<protein>
    <submittedName>
        <fullName evidence="1">Uncharacterized protein</fullName>
    </submittedName>
</protein>
<dbReference type="EMBL" id="JAEAOA010001417">
    <property type="protein sequence ID" value="KAK3580266.1"/>
    <property type="molecule type" value="Genomic_DNA"/>
</dbReference>
<reference evidence="1" key="2">
    <citation type="journal article" date="2021" name="Genome Biol. Evol.">
        <title>Developing a high-quality reference genome for a parasitic bivalve with doubly uniparental inheritance (Bivalvia: Unionida).</title>
        <authorList>
            <person name="Smith C.H."/>
        </authorList>
    </citation>
    <scope>NUCLEOTIDE SEQUENCE</scope>
    <source>
        <strain evidence="1">CHS0354</strain>
        <tissue evidence="1">Mantle</tissue>
    </source>
</reference>
<gene>
    <name evidence="1" type="ORF">CHS0354_023502</name>
</gene>
<dbReference type="Proteomes" id="UP001195483">
    <property type="component" value="Unassembled WGS sequence"/>
</dbReference>
<comment type="caution">
    <text evidence="1">The sequence shown here is derived from an EMBL/GenBank/DDBJ whole genome shotgun (WGS) entry which is preliminary data.</text>
</comment>
<accession>A0AAE0RVC1</accession>
<sequence>MIEEGVRVGAPKIVQIRFATVSHVHYSRVGHLQEIDQQWSNNLEDQLDLFEHMLEEEFSKGKTQQITEGMKCVAHIHGLYHRVKVLSIEDRN</sequence>
<reference evidence="1" key="3">
    <citation type="submission" date="2023-05" db="EMBL/GenBank/DDBJ databases">
        <authorList>
            <person name="Smith C.H."/>
        </authorList>
    </citation>
    <scope>NUCLEOTIDE SEQUENCE</scope>
    <source>
        <strain evidence="1">CHS0354</strain>
        <tissue evidence="1">Mantle</tissue>
    </source>
</reference>
<dbReference type="AlphaFoldDB" id="A0AAE0RVC1"/>
<name>A0AAE0RVC1_9BIVA</name>
<keyword evidence="2" id="KW-1185">Reference proteome</keyword>
<evidence type="ECO:0000313" key="1">
    <source>
        <dbReference type="EMBL" id="KAK3580266.1"/>
    </source>
</evidence>
<reference evidence="1" key="1">
    <citation type="journal article" date="2021" name="Genome Biol. Evol.">
        <title>A High-Quality Reference Genome for a Parasitic Bivalve with Doubly Uniparental Inheritance (Bivalvia: Unionida).</title>
        <authorList>
            <person name="Smith C.H."/>
        </authorList>
    </citation>
    <scope>NUCLEOTIDE SEQUENCE</scope>
    <source>
        <strain evidence="1">CHS0354</strain>
    </source>
</reference>
<proteinExistence type="predicted"/>